<dbReference type="EMBL" id="VSRR010001304">
    <property type="protein sequence ID" value="MPC24234.1"/>
    <property type="molecule type" value="Genomic_DNA"/>
</dbReference>
<evidence type="ECO:0000313" key="3">
    <source>
        <dbReference type="Proteomes" id="UP000324222"/>
    </source>
</evidence>
<organism evidence="2 3">
    <name type="scientific">Portunus trituberculatus</name>
    <name type="common">Swimming crab</name>
    <name type="synonym">Neptunus trituberculatus</name>
    <dbReference type="NCBI Taxonomy" id="210409"/>
    <lineage>
        <taxon>Eukaryota</taxon>
        <taxon>Metazoa</taxon>
        <taxon>Ecdysozoa</taxon>
        <taxon>Arthropoda</taxon>
        <taxon>Crustacea</taxon>
        <taxon>Multicrustacea</taxon>
        <taxon>Malacostraca</taxon>
        <taxon>Eumalacostraca</taxon>
        <taxon>Eucarida</taxon>
        <taxon>Decapoda</taxon>
        <taxon>Pleocyemata</taxon>
        <taxon>Brachyura</taxon>
        <taxon>Eubrachyura</taxon>
        <taxon>Portunoidea</taxon>
        <taxon>Portunidae</taxon>
        <taxon>Portuninae</taxon>
        <taxon>Portunus</taxon>
    </lineage>
</organism>
<proteinExistence type="predicted"/>
<feature type="compositionally biased region" description="Gly residues" evidence="1">
    <location>
        <begin position="39"/>
        <end position="48"/>
    </location>
</feature>
<evidence type="ECO:0000313" key="2">
    <source>
        <dbReference type="EMBL" id="MPC24234.1"/>
    </source>
</evidence>
<gene>
    <name evidence="2" type="ORF">E2C01_017311</name>
</gene>
<dbReference type="Proteomes" id="UP000324222">
    <property type="component" value="Unassembled WGS sequence"/>
</dbReference>
<keyword evidence="3" id="KW-1185">Reference proteome</keyword>
<reference evidence="2 3" key="1">
    <citation type="submission" date="2019-05" db="EMBL/GenBank/DDBJ databases">
        <title>Another draft genome of Portunus trituberculatus and its Hox gene families provides insights of decapod evolution.</title>
        <authorList>
            <person name="Jeong J.-H."/>
            <person name="Song I."/>
            <person name="Kim S."/>
            <person name="Choi T."/>
            <person name="Kim D."/>
            <person name="Ryu S."/>
            <person name="Kim W."/>
        </authorList>
    </citation>
    <scope>NUCLEOTIDE SEQUENCE [LARGE SCALE GENOMIC DNA]</scope>
    <source>
        <tissue evidence="2">Muscle</tissue>
    </source>
</reference>
<name>A0A5B7DT18_PORTR</name>
<feature type="region of interest" description="Disordered" evidence="1">
    <location>
        <begin position="37"/>
        <end position="68"/>
    </location>
</feature>
<comment type="caution">
    <text evidence="2">The sequence shown here is derived from an EMBL/GenBank/DDBJ whole genome shotgun (WGS) entry which is preliminary data.</text>
</comment>
<protein>
    <submittedName>
        <fullName evidence="2">Uncharacterized protein</fullName>
    </submittedName>
</protein>
<sequence>MREGSLTLLNTKTKGYEPSEAVAVFLGGLSDLGQHEIGDGVGELGGHGQQPSGTHENTPLLTTAPSGPSGLPCWDTKMPLLVFTSRLYLPSSWRSKSCCRISASSLDPTEA</sequence>
<dbReference type="AlphaFoldDB" id="A0A5B7DT18"/>
<evidence type="ECO:0000256" key="1">
    <source>
        <dbReference type="SAM" id="MobiDB-lite"/>
    </source>
</evidence>
<feature type="compositionally biased region" description="Polar residues" evidence="1">
    <location>
        <begin position="49"/>
        <end position="66"/>
    </location>
</feature>
<accession>A0A5B7DT18</accession>